<evidence type="ECO:0000313" key="7">
    <source>
        <dbReference type="Proteomes" id="UP000494206"/>
    </source>
</evidence>
<dbReference type="PANTHER" id="PTHR21013">
    <property type="entry name" value="ATP SYNTHASE MITOCHONDRIAL F1 COMPLEX ASSEMBLY FACTOR 2/ATP12 PROTEIN, MITOCHONDRIAL PRECURSOR"/>
    <property type="match status" value="1"/>
</dbReference>
<evidence type="ECO:0008006" key="8">
    <source>
        <dbReference type="Google" id="ProtNLM"/>
    </source>
</evidence>
<sequence>MVVGTVFRRFVSSQASALTKRKRFYKEVSIVNESEANGEQIHKITLDGKTLKTQGGSILKIHSYPLALAIAEEWASQNEYLQLGQMRLTGLAFTAQDNPLQQSTESITNKVIDYVDGDTVLFFNADNEKLHKYQTEKWTPLIRNINEDLGINIRPSESILDCDVASDDDRTKIERWVRQHNLPALIGLQYATESVKSFLIAYNAIRHHITAEAAVDAATLEQVTQSETWGSVEWSHGIDRQELLSRLTAACLFFYFHSNNQIEKTVGKLSAFN</sequence>
<keyword evidence="3" id="KW-0809">Transit peptide</keyword>
<keyword evidence="7" id="KW-1185">Reference proteome</keyword>
<dbReference type="Gene3D" id="1.10.3580.10">
    <property type="entry name" value="ATP12 ATPase"/>
    <property type="match status" value="1"/>
</dbReference>
<protein>
    <recommendedName>
        <fullName evidence="8">ATP synthase mitochondrial F1 complex assembly factor 2</fullName>
    </recommendedName>
</protein>
<name>A0A8S1F053_9PELO</name>
<dbReference type="Proteomes" id="UP000494206">
    <property type="component" value="Unassembled WGS sequence"/>
</dbReference>
<evidence type="ECO:0000256" key="4">
    <source>
        <dbReference type="ARBA" id="ARBA00023128"/>
    </source>
</evidence>
<accession>A0A8S1F053</accession>
<gene>
    <name evidence="6" type="ORF">CBOVIS_LOCUS11027</name>
</gene>
<evidence type="ECO:0000256" key="5">
    <source>
        <dbReference type="ARBA" id="ARBA00023186"/>
    </source>
</evidence>
<evidence type="ECO:0000256" key="1">
    <source>
        <dbReference type="ARBA" id="ARBA00004173"/>
    </source>
</evidence>
<keyword evidence="5" id="KW-0143">Chaperone</keyword>
<organism evidence="6 7">
    <name type="scientific">Caenorhabditis bovis</name>
    <dbReference type="NCBI Taxonomy" id="2654633"/>
    <lineage>
        <taxon>Eukaryota</taxon>
        <taxon>Metazoa</taxon>
        <taxon>Ecdysozoa</taxon>
        <taxon>Nematoda</taxon>
        <taxon>Chromadorea</taxon>
        <taxon>Rhabditida</taxon>
        <taxon>Rhabditina</taxon>
        <taxon>Rhabditomorpha</taxon>
        <taxon>Rhabditoidea</taxon>
        <taxon>Rhabditidae</taxon>
        <taxon>Peloderinae</taxon>
        <taxon>Caenorhabditis</taxon>
    </lineage>
</organism>
<comment type="similarity">
    <text evidence="2">Belongs to the ATP12 family.</text>
</comment>
<dbReference type="Gene3D" id="3.30.2180.10">
    <property type="entry name" value="ATP12-like"/>
    <property type="match status" value="1"/>
</dbReference>
<dbReference type="GO" id="GO:0033615">
    <property type="term" value="P:mitochondrial proton-transporting ATP synthase complex assembly"/>
    <property type="evidence" value="ECO:0007669"/>
    <property type="project" value="TreeGrafter"/>
</dbReference>
<comment type="caution">
    <text evidence="6">The sequence shown here is derived from an EMBL/GenBank/DDBJ whole genome shotgun (WGS) entry which is preliminary data.</text>
</comment>
<evidence type="ECO:0000313" key="6">
    <source>
        <dbReference type="EMBL" id="CAB3409369.1"/>
    </source>
</evidence>
<dbReference type="SUPFAM" id="SSF160909">
    <property type="entry name" value="ATP12-like"/>
    <property type="match status" value="1"/>
</dbReference>
<dbReference type="InterPro" id="IPR023335">
    <property type="entry name" value="ATP12_ortho_dom_sf"/>
</dbReference>
<evidence type="ECO:0000256" key="2">
    <source>
        <dbReference type="ARBA" id="ARBA00008231"/>
    </source>
</evidence>
<dbReference type="InterPro" id="IPR011419">
    <property type="entry name" value="ATP12_ATP_synth-F1-assembly"/>
</dbReference>
<dbReference type="EMBL" id="CADEPM010000008">
    <property type="protein sequence ID" value="CAB3409369.1"/>
    <property type="molecule type" value="Genomic_DNA"/>
</dbReference>
<comment type="subcellular location">
    <subcellularLocation>
        <location evidence="1">Mitochondrion</location>
    </subcellularLocation>
</comment>
<dbReference type="InterPro" id="IPR042272">
    <property type="entry name" value="ATP12_ATP_synth-F1-assembly_N"/>
</dbReference>
<keyword evidence="4" id="KW-0496">Mitochondrion</keyword>
<dbReference type="GO" id="GO:0005739">
    <property type="term" value="C:mitochondrion"/>
    <property type="evidence" value="ECO:0007669"/>
    <property type="project" value="UniProtKB-SubCell"/>
</dbReference>
<dbReference type="AlphaFoldDB" id="A0A8S1F053"/>
<proteinExistence type="inferred from homology"/>
<dbReference type="Pfam" id="PF07542">
    <property type="entry name" value="ATP12"/>
    <property type="match status" value="1"/>
</dbReference>
<dbReference type="OrthoDB" id="5673at2759"/>
<dbReference type="PANTHER" id="PTHR21013:SF10">
    <property type="entry name" value="ATP SYNTHASE MITOCHONDRIAL F1 COMPLEX ASSEMBLY FACTOR 2"/>
    <property type="match status" value="1"/>
</dbReference>
<evidence type="ECO:0000256" key="3">
    <source>
        <dbReference type="ARBA" id="ARBA00022946"/>
    </source>
</evidence>
<reference evidence="6 7" key="1">
    <citation type="submission" date="2020-04" db="EMBL/GenBank/DDBJ databases">
        <authorList>
            <person name="Laetsch R D."/>
            <person name="Stevens L."/>
            <person name="Kumar S."/>
            <person name="Blaxter L. M."/>
        </authorList>
    </citation>
    <scope>NUCLEOTIDE SEQUENCE [LARGE SCALE GENOMIC DNA]</scope>
</reference>